<accession>A0AAU7KGH7</accession>
<reference evidence="1" key="1">
    <citation type="submission" date="2022-06" db="EMBL/GenBank/DDBJ databases">
        <title>A novel DMS-producing enzyme.</title>
        <authorList>
            <person name="Zhang Y."/>
        </authorList>
    </citation>
    <scope>NUCLEOTIDE SEQUENCE</scope>
    <source>
        <strain evidence="1">RT37</strain>
    </source>
</reference>
<dbReference type="EMBL" id="CP098827">
    <property type="protein sequence ID" value="XBO70776.1"/>
    <property type="molecule type" value="Genomic_DNA"/>
</dbReference>
<dbReference type="AlphaFoldDB" id="A0AAU7KGH7"/>
<organism evidence="1">
    <name type="scientific">Halomonas sp. RT37</name>
    <dbReference type="NCBI Taxonomy" id="2950872"/>
    <lineage>
        <taxon>Bacteria</taxon>
        <taxon>Pseudomonadati</taxon>
        <taxon>Pseudomonadota</taxon>
        <taxon>Gammaproteobacteria</taxon>
        <taxon>Oceanospirillales</taxon>
        <taxon>Halomonadaceae</taxon>
        <taxon>Halomonas</taxon>
    </lineage>
</organism>
<dbReference type="InterPro" id="IPR029044">
    <property type="entry name" value="Nucleotide-diphossugar_trans"/>
</dbReference>
<gene>
    <name evidence="1" type="ORF">NFG58_19585</name>
</gene>
<sequence>MKISLIIDARLTGKELPRRLAEARQQVALFQGRGEILVIDDGDMAPPLLGEPGEQAVVGYRQVRSRPAPMGRRLNLAASHSNGRMLGFCLGPLDTHWVERMMAAACDDSRPVVRPARPCPLSLLSLLRRTPTRALGVERTWFDRLGGFDPSLDLSAVEDLATRLKACRAKMVVQRA</sequence>
<evidence type="ECO:0000313" key="1">
    <source>
        <dbReference type="EMBL" id="XBO70776.1"/>
    </source>
</evidence>
<protein>
    <submittedName>
        <fullName evidence="1">Glycosyltransferase family 2 protein</fullName>
    </submittedName>
</protein>
<proteinExistence type="predicted"/>
<dbReference type="SUPFAM" id="SSF53448">
    <property type="entry name" value="Nucleotide-diphospho-sugar transferases"/>
    <property type="match status" value="1"/>
</dbReference>
<dbReference type="RefSeq" id="WP_348827198.1">
    <property type="nucleotide sequence ID" value="NZ_CP098827.1"/>
</dbReference>
<dbReference type="CDD" id="cd00761">
    <property type="entry name" value="Glyco_tranf_GTA_type"/>
    <property type="match status" value="1"/>
</dbReference>
<name>A0AAU7KGH7_9GAMM</name>